<dbReference type="SUPFAM" id="SSF52518">
    <property type="entry name" value="Thiamin diphosphate-binding fold (THDP-binding)"/>
    <property type="match status" value="1"/>
</dbReference>
<proteinExistence type="predicted"/>
<reference evidence="4" key="1">
    <citation type="journal article" date="2022" name="Int. J. Syst. Evol. Microbiol.">
        <title>Anaeromyxobacter oryzae sp. nov., Anaeromyxobacter diazotrophicus sp. nov. and Anaeromyxobacter paludicola sp. nov., isolated from paddy soils.</title>
        <authorList>
            <person name="Itoh H."/>
            <person name="Xu Z."/>
            <person name="Mise K."/>
            <person name="Masuda Y."/>
            <person name="Ushijima N."/>
            <person name="Hayakawa C."/>
            <person name="Shiratori Y."/>
            <person name="Senoo K."/>
        </authorList>
    </citation>
    <scope>NUCLEOTIDE SEQUENCE [LARGE SCALE GENOMIC DNA]</scope>
    <source>
        <strain evidence="4">Red232</strain>
    </source>
</reference>
<dbReference type="Proteomes" id="UP001162891">
    <property type="component" value="Chromosome"/>
</dbReference>
<feature type="domain" description="Thiamine pyrophosphate enzyme TPP-binding" evidence="2">
    <location>
        <begin position="79"/>
        <end position="215"/>
    </location>
</feature>
<dbReference type="PANTHER" id="PTHR42897">
    <property type="entry name" value="PYRUVATE SYNTHASE SUBUNIT PORB"/>
    <property type="match status" value="1"/>
</dbReference>
<evidence type="ECO:0000313" key="4">
    <source>
        <dbReference type="Proteomes" id="UP001162891"/>
    </source>
</evidence>
<dbReference type="InterPro" id="IPR011766">
    <property type="entry name" value="TPP_enzyme_TPP-bd"/>
</dbReference>
<dbReference type="InterPro" id="IPR029061">
    <property type="entry name" value="THDP-binding"/>
</dbReference>
<name>A0ABM7WYC0_9BACT</name>
<dbReference type="Pfam" id="PF02775">
    <property type="entry name" value="TPP_enzyme_C"/>
    <property type="match status" value="1"/>
</dbReference>
<dbReference type="EMBL" id="AP025591">
    <property type="protein sequence ID" value="BDG04422.1"/>
    <property type="molecule type" value="Genomic_DNA"/>
</dbReference>
<evidence type="ECO:0000313" key="3">
    <source>
        <dbReference type="EMBL" id="BDG04422.1"/>
    </source>
</evidence>
<dbReference type="PANTHER" id="PTHR42897:SF1">
    <property type="entry name" value="2-OXOACID OXIDOREDUCTASE (FERREDOXIN)"/>
    <property type="match status" value="1"/>
</dbReference>
<evidence type="ECO:0000256" key="1">
    <source>
        <dbReference type="ARBA" id="ARBA00023002"/>
    </source>
</evidence>
<keyword evidence="1" id="KW-0560">Oxidoreductase</keyword>
<protein>
    <submittedName>
        <fullName evidence="3">2-ketoisovalerate ferredoxin oxidoreductase</fullName>
    </submittedName>
</protein>
<dbReference type="InterPro" id="IPR051479">
    <property type="entry name" value="PorB-like"/>
</dbReference>
<keyword evidence="4" id="KW-1185">Reference proteome</keyword>
<dbReference type="Gene3D" id="3.40.50.970">
    <property type="match status" value="2"/>
</dbReference>
<gene>
    <name evidence="3" type="ORF">AMOR_34180</name>
</gene>
<dbReference type="RefSeq" id="WP_248352789.1">
    <property type="nucleotide sequence ID" value="NZ_AP025591.1"/>
</dbReference>
<organism evidence="3 4">
    <name type="scientific">Anaeromyxobacter oryzae</name>
    <dbReference type="NCBI Taxonomy" id="2918170"/>
    <lineage>
        <taxon>Bacteria</taxon>
        <taxon>Pseudomonadati</taxon>
        <taxon>Myxococcota</taxon>
        <taxon>Myxococcia</taxon>
        <taxon>Myxococcales</taxon>
        <taxon>Cystobacterineae</taxon>
        <taxon>Anaeromyxobacteraceae</taxon>
        <taxon>Anaeromyxobacter</taxon>
    </lineage>
</organism>
<sequence>MADGLIRRPGRPAAEPRWIARGEDQVQPGHLACPGCAAPILMRTFLQIAGPRTVLCIPACCYAVIDGPFPYSSSGVNVVHCAFATAAVTAAGVKAGLRARGIDDVLVVAWAGDGGTFDIGLQSMSACAERNEDILYVCYDNEAYMNTGIQRSGATPALAWTSNTAAGKQGRKKDLDGIMAAHRIPYFATVSPGFHEDLVAKMTRAVRTRGFRMLHALSPCPPGWKMEERHTLTAARLAVETGLFPLYEVEDGAAWRETVRPPRRPVAEYLRLQGRFGQLPPEKVAEIQRVVDDDAALLAQRFRASAERAR</sequence>
<evidence type="ECO:0000259" key="2">
    <source>
        <dbReference type="Pfam" id="PF02775"/>
    </source>
</evidence>
<accession>A0ABM7WYC0</accession>